<evidence type="ECO:0000313" key="2">
    <source>
        <dbReference type="EMBL" id="AUI67772.1"/>
    </source>
</evidence>
<dbReference type="RefSeq" id="WP_062148818.1">
    <property type="nucleotide sequence ID" value="NZ_CP012373.2"/>
</dbReference>
<dbReference type="STRING" id="288004.AL038_03005"/>
<gene>
    <name evidence="2" type="ORF">BLE401_03035</name>
</gene>
<name>A0A2N9YBG3_9GAMM</name>
<dbReference type="Proteomes" id="UP000234271">
    <property type="component" value="Chromosome"/>
</dbReference>
<protein>
    <submittedName>
        <fullName evidence="2">DUF4384 domain-containing protein</fullName>
    </submittedName>
</protein>
<keyword evidence="3" id="KW-1185">Reference proteome</keyword>
<reference evidence="3" key="1">
    <citation type="submission" date="2016-12" db="EMBL/GenBank/DDBJ databases">
        <title>Complete Genome Sequence of Beggiatoa leptomitiformis D-401.</title>
        <authorList>
            <person name="Fomenkov A."/>
            <person name="Vincze T."/>
            <person name="Grabovich M."/>
            <person name="Anton B.P."/>
            <person name="Dubinina G."/>
            <person name="Orlova M."/>
            <person name="Belousova E."/>
            <person name="Roberts R.J."/>
        </authorList>
    </citation>
    <scope>NUCLEOTIDE SEQUENCE [LARGE SCALE GENOMIC DNA]</scope>
    <source>
        <strain evidence="3">D-401</strain>
    </source>
</reference>
<accession>A0A2N9YBG3</accession>
<dbReference type="EMBL" id="CP018889">
    <property type="protein sequence ID" value="AUI67772.1"/>
    <property type="molecule type" value="Genomic_DNA"/>
</dbReference>
<sequence>MKEFSVWIPMVEQQQVELVEAIITAHEVEASIWLTTHPSTCNRKSEIGQLLIGVRAVEGGQQAHQSITPRFENRTVVTGNSWQLAIAIADKMVRLNAKAAYFIVATGAVDSHDLMVLEVGDFSKKLAFLADYAQKNKPRNPVFVYPTANKEDFTDSDKEALTTLKQKGWQIHGISNLSDVQFLWEQKKATTSSIGWQKQSLIVTSVLLLVSALLVWYKQCYFVNCSIPPPVPPSDSPFKPIPRVFNFNFTYRKSADEHTTEYTLNSGEILNESDEIKLHFFSLEQGYLYLYYLDSKGNLTEFFTKSEQFNLIESGKNLVLPAENHSFVVDDTHGTEKFYLIFSKQLDIDIYPLFQQSQLFVKQGRVKDGLLLQQQVISKLEKYNILTFYH</sequence>
<organism evidence="2 3">
    <name type="scientific">Beggiatoa leptomitoformis</name>
    <dbReference type="NCBI Taxonomy" id="288004"/>
    <lineage>
        <taxon>Bacteria</taxon>
        <taxon>Pseudomonadati</taxon>
        <taxon>Pseudomonadota</taxon>
        <taxon>Gammaproteobacteria</taxon>
        <taxon>Thiotrichales</taxon>
        <taxon>Thiotrichaceae</taxon>
        <taxon>Beggiatoa</taxon>
    </lineage>
</organism>
<feature type="domain" description="DUF4384" evidence="1">
    <location>
        <begin position="273"/>
        <end position="345"/>
    </location>
</feature>
<dbReference type="Pfam" id="PF14326">
    <property type="entry name" value="DUF4384"/>
    <property type="match status" value="1"/>
</dbReference>
<evidence type="ECO:0000259" key="1">
    <source>
        <dbReference type="Pfam" id="PF14326"/>
    </source>
</evidence>
<dbReference type="AlphaFoldDB" id="A0A2N9YBG3"/>
<proteinExistence type="predicted"/>
<dbReference type="InterPro" id="IPR025493">
    <property type="entry name" value="DUF4384"/>
</dbReference>
<evidence type="ECO:0000313" key="3">
    <source>
        <dbReference type="Proteomes" id="UP000234271"/>
    </source>
</evidence>
<dbReference type="KEGG" id="blep:AL038_03005"/>